<keyword evidence="1" id="KW-0812">Transmembrane</keyword>
<name>A0A1I3TR34_9SPHI</name>
<dbReference type="EMBL" id="FOQO01000013">
    <property type="protein sequence ID" value="SFJ72943.1"/>
    <property type="molecule type" value="Genomic_DNA"/>
</dbReference>
<accession>A0A1I3TR34</accession>
<dbReference type="PANTHER" id="PTHR30273:SF2">
    <property type="entry name" value="PROTEIN FECR"/>
    <property type="match status" value="1"/>
</dbReference>
<protein>
    <submittedName>
        <fullName evidence="4">FecR family protein</fullName>
    </submittedName>
</protein>
<evidence type="ECO:0000256" key="1">
    <source>
        <dbReference type="SAM" id="Phobius"/>
    </source>
</evidence>
<dbReference type="Pfam" id="PF16344">
    <property type="entry name" value="FecR_C"/>
    <property type="match status" value="1"/>
</dbReference>
<dbReference type="InterPro" id="IPR032508">
    <property type="entry name" value="FecR_C"/>
</dbReference>
<dbReference type="FunFam" id="2.60.120.1440:FF:000001">
    <property type="entry name" value="Putative anti-sigma factor"/>
    <property type="match status" value="1"/>
</dbReference>
<dbReference type="Proteomes" id="UP000198670">
    <property type="component" value="Unassembled WGS sequence"/>
</dbReference>
<dbReference type="GO" id="GO:0016989">
    <property type="term" value="F:sigma factor antagonist activity"/>
    <property type="evidence" value="ECO:0007669"/>
    <property type="project" value="TreeGrafter"/>
</dbReference>
<evidence type="ECO:0000259" key="2">
    <source>
        <dbReference type="Pfam" id="PF04773"/>
    </source>
</evidence>
<proteinExistence type="predicted"/>
<dbReference type="Pfam" id="PF04773">
    <property type="entry name" value="FecR"/>
    <property type="match status" value="1"/>
</dbReference>
<reference evidence="4 5" key="1">
    <citation type="submission" date="2016-10" db="EMBL/GenBank/DDBJ databases">
        <authorList>
            <person name="de Groot N.N."/>
        </authorList>
    </citation>
    <scope>NUCLEOTIDE SEQUENCE [LARGE SCALE GENOMIC DNA]</scope>
    <source>
        <strain evidence="4 5">RK1</strain>
    </source>
</reference>
<sequence length="403" mass="45001">MDQHERIVALLRNYLKEELTAAERAELAAWADHKPENRWLLKRIGQEDRLMDDMKAYWDLWNDEEATGREQRIGANFRDKAELAAQSRVPLKTRGLRRWLPYAAAALIVLAVGFWVVGNRWPMADDGTLAATEIRPGGNRATLTLADGRTVDLSEEQSGIVVGDGITYPDGTLVDASLRESVLESGKSAKQSHMLTLTTPKGGTYQVTLPDGSKVWLNAASTITYPSRFAGNERVVEISGEAFLSVTTDKSRPFSVKSNGQIVKVLGTAFNLSAYPDEPETKTTLVEGSVRVAPNTEHQQSITIRPGEQSVVRGVTAIVTQVDVERYTSWKSGYFYFKNTPFNEVMQQLARWYDIEVIYNGRIPQETFSGKMDRDLTLNAVLKLLNVSEIQAQIADNEKLIVY</sequence>
<evidence type="ECO:0000313" key="5">
    <source>
        <dbReference type="Proteomes" id="UP000198670"/>
    </source>
</evidence>
<dbReference type="STRING" id="1477437.SAMN05444682_11336"/>
<dbReference type="OrthoDB" id="1099963at2"/>
<keyword evidence="1" id="KW-1133">Transmembrane helix</keyword>
<keyword evidence="1" id="KW-0472">Membrane</keyword>
<dbReference type="InterPro" id="IPR012373">
    <property type="entry name" value="Ferrdict_sens_TM"/>
</dbReference>
<dbReference type="InterPro" id="IPR006860">
    <property type="entry name" value="FecR"/>
</dbReference>
<dbReference type="AlphaFoldDB" id="A0A1I3TR34"/>
<keyword evidence="5" id="KW-1185">Reference proteome</keyword>
<evidence type="ECO:0000313" key="4">
    <source>
        <dbReference type="EMBL" id="SFJ72943.1"/>
    </source>
</evidence>
<dbReference type="PANTHER" id="PTHR30273">
    <property type="entry name" value="PERIPLASMIC SIGNAL SENSOR AND SIGMA FACTOR ACTIVATOR FECR-RELATED"/>
    <property type="match status" value="1"/>
</dbReference>
<feature type="transmembrane region" description="Helical" evidence="1">
    <location>
        <begin position="99"/>
        <end position="118"/>
    </location>
</feature>
<feature type="domain" description="FecR protein" evidence="2">
    <location>
        <begin position="196"/>
        <end position="291"/>
    </location>
</feature>
<evidence type="ECO:0000259" key="3">
    <source>
        <dbReference type="Pfam" id="PF16344"/>
    </source>
</evidence>
<dbReference type="Gene3D" id="2.60.120.1440">
    <property type="match status" value="1"/>
</dbReference>
<dbReference type="RefSeq" id="WP_090631095.1">
    <property type="nucleotide sequence ID" value="NZ_FOQO01000013.1"/>
</dbReference>
<gene>
    <name evidence="4" type="ORF">SAMN05444682_11336</name>
</gene>
<organism evidence="4 5">
    <name type="scientific">Parapedobacter indicus</name>
    <dbReference type="NCBI Taxonomy" id="1477437"/>
    <lineage>
        <taxon>Bacteria</taxon>
        <taxon>Pseudomonadati</taxon>
        <taxon>Bacteroidota</taxon>
        <taxon>Sphingobacteriia</taxon>
        <taxon>Sphingobacteriales</taxon>
        <taxon>Sphingobacteriaceae</taxon>
        <taxon>Parapedobacter</taxon>
    </lineage>
</organism>
<feature type="domain" description="Protein FecR C-terminal" evidence="3">
    <location>
        <begin position="334"/>
        <end position="397"/>
    </location>
</feature>
<dbReference type="Gene3D" id="3.55.50.30">
    <property type="match status" value="1"/>
</dbReference>